<name>A0A369I524_9BACT</name>
<feature type="chain" id="PRO_5016967501" evidence="1">
    <location>
        <begin position="21"/>
        <end position="292"/>
    </location>
</feature>
<dbReference type="RefSeq" id="WP_114464285.1">
    <property type="nucleotide sequence ID" value="NZ_QPIW01000039.1"/>
</dbReference>
<evidence type="ECO:0000313" key="3">
    <source>
        <dbReference type="Proteomes" id="UP000253141"/>
    </source>
</evidence>
<dbReference type="AlphaFoldDB" id="A0A369I524"/>
<comment type="caution">
    <text evidence="2">The sequence shown here is derived from an EMBL/GenBank/DDBJ whole genome shotgun (WGS) entry which is preliminary data.</text>
</comment>
<keyword evidence="3" id="KW-1185">Reference proteome</keyword>
<evidence type="ECO:0000313" key="2">
    <source>
        <dbReference type="EMBL" id="RDB02623.1"/>
    </source>
</evidence>
<dbReference type="OrthoDB" id="1490643at2"/>
<sequence>MKKIIAVLLLSIVVGTDTFAQNTEAKAKTVATNIRAEKHLSSSILLWMRTDKARQAGMDRWKGPHSKIISANKGLWEYRQIHFVENNSGLWQPISGVETTIPTNRKIDGVADVTLKNLFSVFRGKKQNKLAYADEVNLFKRTILYAAFPKNSKWYSVAQPSEKIEARSMVFFKKKDGISDKDFKNFINDELTPALANTGMLKELRNKAYNPWKQEQWNTPNVAHDNAPEVQFQASLILGFSNDAAMKSFFSSEELKKLSNRLSVFCSTIHAYEIAETLTFVKNGTQLAQYQK</sequence>
<proteinExistence type="predicted"/>
<keyword evidence="1" id="KW-0732">Signal</keyword>
<dbReference type="EMBL" id="QPIW01000039">
    <property type="protein sequence ID" value="RDB02623.1"/>
    <property type="molecule type" value="Genomic_DNA"/>
</dbReference>
<organism evidence="2 3">
    <name type="scientific">Runella aurantiaca</name>
    <dbReference type="NCBI Taxonomy" id="2282308"/>
    <lineage>
        <taxon>Bacteria</taxon>
        <taxon>Pseudomonadati</taxon>
        <taxon>Bacteroidota</taxon>
        <taxon>Cytophagia</taxon>
        <taxon>Cytophagales</taxon>
        <taxon>Spirosomataceae</taxon>
        <taxon>Runella</taxon>
    </lineage>
</organism>
<protein>
    <submittedName>
        <fullName evidence="2">Strictosidine synthase</fullName>
    </submittedName>
</protein>
<reference evidence="2 3" key="1">
    <citation type="submission" date="2018-07" db="EMBL/GenBank/DDBJ databases">
        <title>Genome analysis of Runella aurantiaca.</title>
        <authorList>
            <person name="Yang X."/>
        </authorList>
    </citation>
    <scope>NUCLEOTIDE SEQUENCE [LARGE SCALE GENOMIC DNA]</scope>
    <source>
        <strain evidence="2 3">YX9</strain>
    </source>
</reference>
<accession>A0A369I524</accession>
<evidence type="ECO:0000256" key="1">
    <source>
        <dbReference type="SAM" id="SignalP"/>
    </source>
</evidence>
<feature type="signal peptide" evidence="1">
    <location>
        <begin position="1"/>
        <end position="20"/>
    </location>
</feature>
<gene>
    <name evidence="2" type="ORF">DVG78_27830</name>
</gene>
<dbReference type="Proteomes" id="UP000253141">
    <property type="component" value="Unassembled WGS sequence"/>
</dbReference>